<protein>
    <submittedName>
        <fullName evidence="1">GGDEF domain-containing protein, diguanylate cyclase (C-di-GMP synthetase) or its enzymatically inactive variants</fullName>
    </submittedName>
</protein>
<dbReference type="OrthoDB" id="9790367at2"/>
<dbReference type="EMBL" id="FZOC01000010">
    <property type="protein sequence ID" value="SNS24796.1"/>
    <property type="molecule type" value="Genomic_DNA"/>
</dbReference>
<name>A0A239CX17_9BACT</name>
<accession>A0A239CX17</accession>
<keyword evidence="2" id="KW-1185">Reference proteome</keyword>
<dbReference type="AlphaFoldDB" id="A0A239CX17"/>
<sequence>MPDTKPPPSLNRELDAIESHCRDSAQSGPSGLRLCRTVRGMNREQWRRIKEELGLEAWHAEPLEADSGLSLHGFLRVEMERTRSCQHPLALAFIRPETGVESVLNLVRTHLRCFDHASLFDERTIAICLTATPLVAAERVVGALLRRIRQGFGPDQLCSAGLVGYGGLARIDTGELLDTAHRALHEAARLGGNRLEVAPSADAALASRETLVRASEKHFLFTGKQLPDTQDGQ</sequence>
<proteinExistence type="predicted"/>
<evidence type="ECO:0000313" key="1">
    <source>
        <dbReference type="EMBL" id="SNS24796.1"/>
    </source>
</evidence>
<reference evidence="1 2" key="1">
    <citation type="submission" date="2017-06" db="EMBL/GenBank/DDBJ databases">
        <authorList>
            <person name="Kim H.J."/>
            <person name="Triplett B.A."/>
        </authorList>
    </citation>
    <scope>NUCLEOTIDE SEQUENCE [LARGE SCALE GENOMIC DNA]</scope>
    <source>
        <strain evidence="1 2">DSM 13116</strain>
    </source>
</reference>
<gene>
    <name evidence="1" type="ORF">SAMN04488503_0006</name>
</gene>
<dbReference type="RefSeq" id="WP_089275510.1">
    <property type="nucleotide sequence ID" value="NZ_FZOC01000010.1"/>
</dbReference>
<organism evidence="1 2">
    <name type="scientific">Humidesulfovibrio mexicanus</name>
    <dbReference type="NCBI Taxonomy" id="147047"/>
    <lineage>
        <taxon>Bacteria</taxon>
        <taxon>Pseudomonadati</taxon>
        <taxon>Thermodesulfobacteriota</taxon>
        <taxon>Desulfovibrionia</taxon>
        <taxon>Desulfovibrionales</taxon>
        <taxon>Desulfovibrionaceae</taxon>
        <taxon>Humidesulfovibrio</taxon>
    </lineage>
</organism>
<evidence type="ECO:0000313" key="2">
    <source>
        <dbReference type="Proteomes" id="UP000198324"/>
    </source>
</evidence>
<dbReference type="Proteomes" id="UP000198324">
    <property type="component" value="Unassembled WGS sequence"/>
</dbReference>